<reference evidence="4" key="1">
    <citation type="submission" date="2020-06" db="EMBL/GenBank/DDBJ databases">
        <authorList>
            <person name="Ji K."/>
            <person name="Li J."/>
        </authorList>
    </citation>
    <scope>NUCLEOTIDE SEQUENCE</scope>
    <source>
        <strain evidence="4">JKM2019</strain>
        <tissue evidence="4">Whole body</tissue>
    </source>
</reference>
<dbReference type="Pfam" id="PF25151">
    <property type="entry name" value="TPR_Trm732_C"/>
    <property type="match status" value="1"/>
</dbReference>
<dbReference type="GO" id="GO:0030488">
    <property type="term" value="P:tRNA methylation"/>
    <property type="evidence" value="ECO:0007669"/>
    <property type="project" value="TreeGrafter"/>
</dbReference>
<feature type="domain" description="DUF2428" evidence="2">
    <location>
        <begin position="885"/>
        <end position="1140"/>
    </location>
</feature>
<dbReference type="InterPro" id="IPR019442">
    <property type="entry name" value="THADA/TRM732_DUF2428"/>
</dbReference>
<name>A0A9D4P4R1_DERFA</name>
<accession>A0A9D4P4R1</accession>
<evidence type="ECO:0000313" key="4">
    <source>
        <dbReference type="EMBL" id="KAH7643983.1"/>
    </source>
</evidence>
<protein>
    <submittedName>
        <fullName evidence="4">Uncharacterized protein</fullName>
    </submittedName>
</protein>
<gene>
    <name evidence="4" type="ORF">HUG17_6345</name>
</gene>
<dbReference type="Pfam" id="PF10350">
    <property type="entry name" value="DUF2428"/>
    <property type="match status" value="1"/>
</dbReference>
<evidence type="ECO:0000256" key="1">
    <source>
        <dbReference type="ARBA" id="ARBA00022694"/>
    </source>
</evidence>
<dbReference type="PANTHER" id="PTHR14387:SF0">
    <property type="entry name" value="DUF2428 DOMAIN-CONTAINING PROTEIN"/>
    <property type="match status" value="1"/>
</dbReference>
<dbReference type="GO" id="GO:0005829">
    <property type="term" value="C:cytosol"/>
    <property type="evidence" value="ECO:0007669"/>
    <property type="project" value="TreeGrafter"/>
</dbReference>
<organism evidence="4">
    <name type="scientific">Dermatophagoides farinae</name>
    <name type="common">American house dust mite</name>
    <dbReference type="NCBI Taxonomy" id="6954"/>
    <lineage>
        <taxon>Eukaryota</taxon>
        <taxon>Metazoa</taxon>
        <taxon>Ecdysozoa</taxon>
        <taxon>Arthropoda</taxon>
        <taxon>Chelicerata</taxon>
        <taxon>Arachnida</taxon>
        <taxon>Acari</taxon>
        <taxon>Acariformes</taxon>
        <taxon>Sarcoptiformes</taxon>
        <taxon>Astigmata</taxon>
        <taxon>Psoroptidia</taxon>
        <taxon>Analgoidea</taxon>
        <taxon>Pyroglyphidae</taxon>
        <taxon>Dermatophagoidinae</taxon>
        <taxon>Dermatophagoides</taxon>
    </lineage>
</organism>
<dbReference type="Proteomes" id="UP000828236">
    <property type="component" value="Unassembled WGS sequence"/>
</dbReference>
<proteinExistence type="predicted"/>
<keyword evidence="1" id="KW-0819">tRNA processing</keyword>
<comment type="caution">
    <text evidence="4">The sequence shown here is derived from an EMBL/GenBank/DDBJ whole genome shotgun (WGS) entry which is preliminary data.</text>
</comment>
<dbReference type="PANTHER" id="PTHR14387">
    <property type="entry name" value="THADA/DEATH RECEPTOR INTERACTING PROTEIN"/>
    <property type="match status" value="1"/>
</dbReference>
<dbReference type="InterPro" id="IPR056842">
    <property type="entry name" value="THADA-like_TPR_C"/>
</dbReference>
<dbReference type="InterPro" id="IPR051954">
    <property type="entry name" value="tRNA_methyltransferase_THADA"/>
</dbReference>
<evidence type="ECO:0000259" key="2">
    <source>
        <dbReference type="Pfam" id="PF10350"/>
    </source>
</evidence>
<feature type="domain" description="tRNA (32-2'-O)-methyltransferase regulator THADA-like C-terminal TPR repeats region" evidence="3">
    <location>
        <begin position="1158"/>
        <end position="1312"/>
    </location>
</feature>
<evidence type="ECO:0000259" key="3">
    <source>
        <dbReference type="Pfam" id="PF25151"/>
    </source>
</evidence>
<reference evidence="4" key="2">
    <citation type="journal article" date="2021" name="World Allergy Organ. J.">
        <title>Chromosome-level assembly of Dermatophagoides farinae genome and transcriptome reveals two novel allergens Der f 37 and Der f 39.</title>
        <authorList>
            <person name="Chen J."/>
            <person name="Cai Z."/>
            <person name="Fan D."/>
            <person name="Hu J."/>
            <person name="Hou Y."/>
            <person name="He Y."/>
            <person name="Zhang Z."/>
            <person name="Zhao Z."/>
            <person name="Gao P."/>
            <person name="Hu W."/>
            <person name="Sun J."/>
            <person name="Li J."/>
            <person name="Ji K."/>
        </authorList>
    </citation>
    <scope>NUCLEOTIDE SEQUENCE</scope>
    <source>
        <strain evidence="4">JKM2019</strain>
    </source>
</reference>
<sequence>MQSNFKTLFESMIDNHQSIITDLPDEINWLELMQSIDDKYSNYLVKQCQNVCKFLKTRSDCRDKILNIFFYLLLDIEPNCSVQLFLLKKLNKENVYKLFTNLVESSIIGIEYLPSNAERILVNLSILFNHNLISKDFGFLSKLIEAIFRFHRIRRKNLDLYCHEDSTFSSTDLFGKFSFYFDNEFKLASLILNWMRKNVEKLNPDFKCTLRAYYRSISLLLKQYFFTNTVLIQGCLVIINAWYLLYSNDELSVFHDNIEPLSLEFNSEFFMTLLSTFLMESFKSPALLTLNIGNLIKQMLTIDHCDSNFVYHLALLQFNWAKTIKFIVENHRAKLSSTIIEIVIRQDVNEMLNFSIQNWSHTNVDYIFSTASLSIQILRIISMSSWFESYLINQLYPKFCELNHSDFRLFCIISDSIGIKEFGKIFQHLLRNEYSLLNSMEKLLSTVSISSYDNDTNDDDDDDDENLFINVSIRNIDFVEYLSIRLKLFYPEHIDILCDEFLRLLQKSPYRQSQYFLKIILPKLFQHFPSSKMIVKQIFTYVFSVGDEQTLWTMRPDLILLLLQLNQKENLQIIDEKNAVQNFAEKFALQYINNNDDDLRLHTLRLLIESKMNKKDELNQIELNLIYRLFKNCDTIQRAYGRDQLIKLFRILFTRIARAITTQHKRNKTEFVGNNQIYYDFIQMICRYCFDNLHINRYFGSLLIYLQILHLLVDKLLVSTKPLLIMLQDSCITPVDRQSLMFMLQHSLQEIRTAAKDFIVSCYHLKLIAFTQNEINFLNKWSKTMLQSIQPRESQIGVILKQLTVSLDDNNGYSSHFDVIQTLIIELNQRIAVINVNITNSCTSPCYPLLLAIRTLLCNEIDLNKLKSDLQNDEQKLSSWKILFIQMIDSCMAACESIISIVCNDSPEGHLPAVENLENINFDFHDDHISELYMISQMLLINGWMTIKESVLIISHLVNSFPYHRSANETIISCVYIDKIIDFLYKNQLNLVHRGAFEQSSQGFNHLIASLLKNECKICRKKIESKIDEIKKRLQKREDDGMFPTYVSITRRSAGLPFIIQSIIAGDLNGVYCSTFIGTLVDILDTEKIDQNNQRQSWQIIHSLNILKSLIHDNRLSSVTAIWIEKLFKISILWFKRDTYNHCLHDSNSTNFVYSIQNSTSLLLCSLITKVFGVKRNRLDTSRKNRMSSLSFFQSYPTLYSFILRQLESPQIGYDHSQLLFINPILIILSKLIISKSANNVYDANKFLPLIKNIIYECRDARLRRLAVHTYSRLLSSNSYSNVIIDLNEKLIENEIKTKKLNHLHGLAMLVAEISREFCLQTMNSNTESKDLSSSSLIKLYDNLMEIFKNQWIMNGLVLGILHQAHYRIFVCLKSKNESIVFKDHIVILEEKLVKLITNNNVQDDYSVNLIIDYLIHSFIDSTYQTFFSTLNMIVASEKAFEAKLTLWYWLNSRILLNDNDVKLDRLELNLLKFKLSNLDTIYIDNIEESIRIQKYLAKNFNHQIRLDQECIYSLIQNSIEIDKFFTVQNLNVFNNVELLILNEIFILIFIARRIGLFIDMNDIVKRLANSNVYSFLDLALEMDENDTLLLLIEQCIEDFDEPILNSSVWSKFVDNIENLAAKLENISDRLTAIYCIGSCVRKFPFSNLSTNQDSYDILVRISIQFIQLLQDNEKIIRNASVVQITKLATMFLNEMNQNMSPQKNCIRLFVQIMMTGTENQNRIQQTIRAIFQIALHFLANDNTLESCSSARLFDKTKMNIFIDEYSIWMDLIDELYLYCQQQQIIESKLHNITLEIFLKQSDDYICKQFEKIESELNHAKDLDDENTEFIYSDRSIRRKKFLQLFQRLI</sequence>
<dbReference type="EMBL" id="SDOV01000002">
    <property type="protein sequence ID" value="KAH7643983.1"/>
    <property type="molecule type" value="Genomic_DNA"/>
</dbReference>